<sequence>MSNNNYGQGDLFSYFGDDFAEALEYEEKNKLQHTSDQSIEEDHKDNPASESLTTDPAAEKSQGESRPTKLISLESRRRVSDSSSNDGCPDACSDEELDDDEKDALEDKASDEQEADKRELSGESGNTSVIKSDEKTPVTAKKEIEKPELNYATFICYSGLSISITKFFSEDKLAGLELEDVRKRLEKDYPELSKQRTKMDWDKKKNIIVPMVTGGKKGAHFTNGIRGFYSSSQELIEHQEPISYLAAQDGYYEIRENLIGVFIGRTAAEELIEWEGFSKFNSVLPKHLDLEPCRPGFKYKLPKIPKQLFAQLVSFFMDYTDYDVEVMGVFYYDIDRQQFILDVPYQSVTKYSVNPWYSVYPGHVIKVAEIHSHNTMRADFSSIDDEDEVGTMLYGVVGKIKKGHATDVFFDVRTRAGMAGKFIPIDPKVFIEGELTSNRLNNHIDYVAYPKDWVKKVTIIGGNRND</sequence>
<comment type="caution">
    <text evidence="2">The sequence shown here is derived from an EMBL/GenBank/DDBJ whole genome shotgun (WGS) entry which is preliminary data.</text>
</comment>
<dbReference type="RefSeq" id="WP_090728203.1">
    <property type="nucleotide sequence ID" value="NZ_JBHTKX010000004.1"/>
</dbReference>
<organism evidence="2 3">
    <name type="scientific">Paenibacillus provencensis</name>
    <dbReference type="NCBI Taxonomy" id="441151"/>
    <lineage>
        <taxon>Bacteria</taxon>
        <taxon>Bacillati</taxon>
        <taxon>Bacillota</taxon>
        <taxon>Bacilli</taxon>
        <taxon>Bacillales</taxon>
        <taxon>Paenibacillaceae</taxon>
        <taxon>Paenibacillus</taxon>
    </lineage>
</organism>
<evidence type="ECO:0008006" key="4">
    <source>
        <dbReference type="Google" id="ProtNLM"/>
    </source>
</evidence>
<feature type="compositionally biased region" description="Basic and acidic residues" evidence="1">
    <location>
        <begin position="57"/>
        <end position="67"/>
    </location>
</feature>
<evidence type="ECO:0000256" key="1">
    <source>
        <dbReference type="SAM" id="MobiDB-lite"/>
    </source>
</evidence>
<protein>
    <recommendedName>
        <fullName evidence="4">JAB domain-containing protein</fullName>
    </recommendedName>
</protein>
<accession>A0ABW3PZV1</accession>
<dbReference type="EMBL" id="JBHTKX010000004">
    <property type="protein sequence ID" value="MFD1130760.1"/>
    <property type="molecule type" value="Genomic_DNA"/>
</dbReference>
<feature type="region of interest" description="Disordered" evidence="1">
    <location>
        <begin position="26"/>
        <end position="140"/>
    </location>
</feature>
<reference evidence="3" key="1">
    <citation type="journal article" date="2019" name="Int. J. Syst. Evol. Microbiol.">
        <title>The Global Catalogue of Microorganisms (GCM) 10K type strain sequencing project: providing services to taxonomists for standard genome sequencing and annotation.</title>
        <authorList>
            <consortium name="The Broad Institute Genomics Platform"/>
            <consortium name="The Broad Institute Genome Sequencing Center for Infectious Disease"/>
            <person name="Wu L."/>
            <person name="Ma J."/>
        </authorList>
    </citation>
    <scope>NUCLEOTIDE SEQUENCE [LARGE SCALE GENOMIC DNA]</scope>
    <source>
        <strain evidence="3">CCUG 53519</strain>
    </source>
</reference>
<gene>
    <name evidence="2" type="ORF">ACFQ3J_21685</name>
</gene>
<evidence type="ECO:0000313" key="3">
    <source>
        <dbReference type="Proteomes" id="UP001597169"/>
    </source>
</evidence>
<feature type="compositionally biased region" description="Acidic residues" evidence="1">
    <location>
        <begin position="92"/>
        <end position="104"/>
    </location>
</feature>
<feature type="compositionally biased region" description="Basic and acidic residues" evidence="1">
    <location>
        <begin position="131"/>
        <end position="140"/>
    </location>
</feature>
<feature type="compositionally biased region" description="Basic and acidic residues" evidence="1">
    <location>
        <begin position="105"/>
        <end position="121"/>
    </location>
</feature>
<dbReference type="Proteomes" id="UP001597169">
    <property type="component" value="Unassembled WGS sequence"/>
</dbReference>
<name>A0ABW3PZV1_9BACL</name>
<proteinExistence type="predicted"/>
<keyword evidence="3" id="KW-1185">Reference proteome</keyword>
<evidence type="ECO:0000313" key="2">
    <source>
        <dbReference type="EMBL" id="MFD1130760.1"/>
    </source>
</evidence>